<evidence type="ECO:0000313" key="3">
    <source>
        <dbReference type="EMBL" id="MFC5565411.1"/>
    </source>
</evidence>
<keyword evidence="4" id="KW-1185">Reference proteome</keyword>
<dbReference type="InterPro" id="IPR001995">
    <property type="entry name" value="Peptidase_A2_cat"/>
</dbReference>
<comment type="caution">
    <text evidence="3">The sequence shown here is derived from an EMBL/GenBank/DDBJ whole genome shotgun (WGS) entry which is preliminary data.</text>
</comment>
<dbReference type="SUPFAM" id="SSF50630">
    <property type="entry name" value="Acid proteases"/>
    <property type="match status" value="1"/>
</dbReference>
<dbReference type="Proteomes" id="UP001596056">
    <property type="component" value="Unassembled WGS sequence"/>
</dbReference>
<evidence type="ECO:0000313" key="4">
    <source>
        <dbReference type="Proteomes" id="UP001596056"/>
    </source>
</evidence>
<organism evidence="3 4">
    <name type="scientific">Rubellimicrobium aerolatum</name>
    <dbReference type="NCBI Taxonomy" id="490979"/>
    <lineage>
        <taxon>Bacteria</taxon>
        <taxon>Pseudomonadati</taxon>
        <taxon>Pseudomonadota</taxon>
        <taxon>Alphaproteobacteria</taxon>
        <taxon>Rhodobacterales</taxon>
        <taxon>Roseobacteraceae</taxon>
        <taxon>Rubellimicrobium</taxon>
    </lineage>
</organism>
<protein>
    <submittedName>
        <fullName evidence="3">TIGR02281 family clan AA aspartic protease</fullName>
    </submittedName>
</protein>
<dbReference type="InterPro" id="IPR021109">
    <property type="entry name" value="Peptidase_aspartic_dom_sf"/>
</dbReference>
<proteinExistence type="predicted"/>
<dbReference type="CDD" id="cd05483">
    <property type="entry name" value="retropepsin_like_bacteria"/>
    <property type="match status" value="1"/>
</dbReference>
<dbReference type="RefSeq" id="WP_209837810.1">
    <property type="nucleotide sequence ID" value="NZ_JAGGJP010000002.1"/>
</dbReference>
<gene>
    <name evidence="3" type="ORF">ACFPOC_03160</name>
</gene>
<feature type="domain" description="Peptidase A2" evidence="2">
    <location>
        <begin position="188"/>
        <end position="269"/>
    </location>
</feature>
<accession>A0ABW0S945</accession>
<dbReference type="PROSITE" id="PS50175">
    <property type="entry name" value="ASP_PROT_RETROV"/>
    <property type="match status" value="1"/>
</dbReference>
<keyword evidence="3" id="KW-0645">Protease</keyword>
<dbReference type="EMBL" id="JBHSNA010000002">
    <property type="protein sequence ID" value="MFC5565411.1"/>
    <property type="molecule type" value="Genomic_DNA"/>
</dbReference>
<keyword evidence="1" id="KW-0378">Hydrolase</keyword>
<dbReference type="InterPro" id="IPR034122">
    <property type="entry name" value="Retropepsin-like_bacterial"/>
</dbReference>
<dbReference type="Gene3D" id="2.40.70.10">
    <property type="entry name" value="Acid Proteases"/>
    <property type="match status" value="1"/>
</dbReference>
<dbReference type="GO" id="GO:0008233">
    <property type="term" value="F:peptidase activity"/>
    <property type="evidence" value="ECO:0007669"/>
    <property type="project" value="UniProtKB-KW"/>
</dbReference>
<dbReference type="Pfam" id="PF13975">
    <property type="entry name" value="gag-asp_proteas"/>
    <property type="match status" value="1"/>
</dbReference>
<dbReference type="GO" id="GO:0006508">
    <property type="term" value="P:proteolysis"/>
    <property type="evidence" value="ECO:0007669"/>
    <property type="project" value="UniProtKB-KW"/>
</dbReference>
<evidence type="ECO:0000259" key="2">
    <source>
        <dbReference type="PROSITE" id="PS50175"/>
    </source>
</evidence>
<dbReference type="InterPro" id="IPR011969">
    <property type="entry name" value="Clan_AA_Asp_peptidase_C"/>
</dbReference>
<evidence type="ECO:0000256" key="1">
    <source>
        <dbReference type="ARBA" id="ARBA00022801"/>
    </source>
</evidence>
<dbReference type="PROSITE" id="PS00141">
    <property type="entry name" value="ASP_PROTEASE"/>
    <property type="match status" value="1"/>
</dbReference>
<dbReference type="InterPro" id="IPR001969">
    <property type="entry name" value="Aspartic_peptidase_AS"/>
</dbReference>
<name>A0ABW0S945_9RHOB</name>
<sequence length="287" mass="31450">MFNVHRIAGFLVLCSANPLVADQIDDRIAELDRAVSGRCEHNSFVCAPLEAQLAAELRDLRWEQIIRAYDSISAQARIAPFSLMAVCEGFRQEGIARETKCAYEWGQWLSSYSQSTSQLRDALVGNFGNSEADRLSARSNELGWKYWPEMMIQPVAPVDKDGESEEVIVQADSDGHFRVEPQLDGITIKMLVDTGASFVLLTSSDASAIGFDLTNLAFDVPVMTAAGEALFARGTVRNLTLFGLHLQNQSVLIAPPDYSTGSSLLGMSVLREFGQVSIQGSDLLIRP</sequence>
<reference evidence="4" key="1">
    <citation type="journal article" date="2019" name="Int. J. Syst. Evol. Microbiol.">
        <title>The Global Catalogue of Microorganisms (GCM) 10K type strain sequencing project: providing services to taxonomists for standard genome sequencing and annotation.</title>
        <authorList>
            <consortium name="The Broad Institute Genomics Platform"/>
            <consortium name="The Broad Institute Genome Sequencing Center for Infectious Disease"/>
            <person name="Wu L."/>
            <person name="Ma J."/>
        </authorList>
    </citation>
    <scope>NUCLEOTIDE SEQUENCE [LARGE SCALE GENOMIC DNA]</scope>
    <source>
        <strain evidence="4">KACC 11588</strain>
    </source>
</reference>
<dbReference type="NCBIfam" id="TIGR02281">
    <property type="entry name" value="clan_AA_DTGA"/>
    <property type="match status" value="1"/>
</dbReference>